<feature type="domain" description="RdRp catalytic" evidence="5">
    <location>
        <begin position="205"/>
        <end position="318"/>
    </location>
</feature>
<keyword evidence="2" id="KW-0808">Transferase</keyword>
<evidence type="ECO:0000259" key="5">
    <source>
        <dbReference type="PROSITE" id="PS50507"/>
    </source>
</evidence>
<sequence length="470" mass="54118">ENHLLTPSFLIIQNSALSVIRSQAIPPRRPSLQENIYSYEARNYNFLKCDRLSSPEVYGRAMARNLIDRCVNPEAFLKATENTIAFSKMSLLQWLNKREPSQIKSLQSELSRPLDLDTAIHYFKLMVKRDAKVKLDSTSLVKHSPAQNIMFHAKHVNALYSPCFDEFKNRLMSCLHSNIVFFTEMDNRQFARVVSGLISDYDDEYRIGEIDFSKFDKSQDIFVKEFEREIYSLFSFDAELLDLWMQGEYRAKATTLDGQLSFDVVNQRRSGASNTWIGNSLVTLGMLSLYYRVNDFKALFISGDDSLIYSETPITNHADAICIETGFETKFMTPSVPYLGSKPGVCCGHKTYVVPDPYKLMVKLGSVRKEVDDSELFEVYTSFKDLTKDFDDERVVRKLSLPLASKYGFDSVHCLPALHSIHCLNSNFKSFLKLYNRKSGWFTVKKLLPNLKRLIFQGKLNCAKVSHFFW</sequence>
<evidence type="ECO:0000256" key="3">
    <source>
        <dbReference type="ARBA" id="ARBA00022695"/>
    </source>
</evidence>
<protein>
    <submittedName>
        <fullName evidence="6">RdRp</fullName>
    </submittedName>
</protein>
<dbReference type="InterPro" id="IPR001788">
    <property type="entry name" value="RNA-dep_RNA_pol_alsuvir"/>
</dbReference>
<dbReference type="RefSeq" id="YP_009506332.1">
    <property type="nucleotide sequence ID" value="NC_038419.1"/>
</dbReference>
<evidence type="ECO:0000256" key="2">
    <source>
        <dbReference type="ARBA" id="ARBA00022679"/>
    </source>
</evidence>
<keyword evidence="1" id="KW-0696">RNA-directed RNA polymerase</keyword>
<accession>V5IV64</accession>
<organism evidence="6 7">
    <name type="scientific">Carnation necrotic fleck virus</name>
    <dbReference type="NCBI Taxonomy" id="551454"/>
    <lineage>
        <taxon>Viruses</taxon>
        <taxon>Riboviria</taxon>
        <taxon>Orthornavirae</taxon>
        <taxon>Kitrinoviricota</taxon>
        <taxon>Alsuviricetes</taxon>
        <taxon>Martellivirales</taxon>
        <taxon>Closteroviridae</taxon>
        <taxon>Closterovirus</taxon>
        <taxon>Closterovirus necrodianthi</taxon>
    </lineage>
</organism>
<reference evidence="6 7" key="1">
    <citation type="submission" date="2009-11" db="EMBL/GenBank/DDBJ databases">
        <title>Two Closteroviruses are Associated with the Carnation Necrotic Fleck Disease Complex.</title>
        <authorList>
            <person name="Karasev A.V."/>
        </authorList>
    </citation>
    <scope>NUCLEOTIDE SEQUENCE [LARGE SCALE GENOMIC DNA]</scope>
</reference>
<dbReference type="Pfam" id="PF00978">
    <property type="entry name" value="RdRP_2"/>
    <property type="match status" value="1"/>
</dbReference>
<keyword evidence="3" id="KW-0548">Nucleotidyltransferase</keyword>
<proteinExistence type="predicted"/>
<keyword evidence="4" id="KW-0693">Viral RNA replication</keyword>
<name>V5IV64_9CLOS</name>
<evidence type="ECO:0000256" key="4">
    <source>
        <dbReference type="ARBA" id="ARBA00022953"/>
    </source>
</evidence>
<dbReference type="SUPFAM" id="SSF56672">
    <property type="entry name" value="DNA/RNA polymerases"/>
    <property type="match status" value="1"/>
</dbReference>
<evidence type="ECO:0000313" key="6">
    <source>
        <dbReference type="EMBL" id="ADV40934.1"/>
    </source>
</evidence>
<dbReference type="InterPro" id="IPR007094">
    <property type="entry name" value="RNA-dir_pol_PSvirus"/>
</dbReference>
<dbReference type="EMBL" id="GU234166">
    <property type="protein sequence ID" value="ADV40934.1"/>
    <property type="molecule type" value="Genomic_RNA"/>
</dbReference>
<keyword evidence="7" id="KW-1185">Reference proteome</keyword>
<feature type="non-terminal residue" evidence="6">
    <location>
        <position position="1"/>
    </location>
</feature>
<dbReference type="GO" id="GO:0003723">
    <property type="term" value="F:RNA binding"/>
    <property type="evidence" value="ECO:0007669"/>
    <property type="project" value="InterPro"/>
</dbReference>
<dbReference type="InterPro" id="IPR047308">
    <property type="entry name" value="Closteroviridae_RdRp"/>
</dbReference>
<evidence type="ECO:0000256" key="1">
    <source>
        <dbReference type="ARBA" id="ARBA00022484"/>
    </source>
</evidence>
<dbReference type="GO" id="GO:0003968">
    <property type="term" value="F:RNA-directed RNA polymerase activity"/>
    <property type="evidence" value="ECO:0007669"/>
    <property type="project" value="UniProtKB-KW"/>
</dbReference>
<dbReference type="GO" id="GO:0039694">
    <property type="term" value="P:viral RNA genome replication"/>
    <property type="evidence" value="ECO:0007669"/>
    <property type="project" value="InterPro"/>
</dbReference>
<dbReference type="OrthoDB" id="2873at10239"/>
<evidence type="ECO:0000313" key="7">
    <source>
        <dbReference type="Proteomes" id="UP000243315"/>
    </source>
</evidence>
<dbReference type="CDD" id="cd23253">
    <property type="entry name" value="Closteroviridae_RdRp"/>
    <property type="match status" value="1"/>
</dbReference>
<dbReference type="Proteomes" id="UP000243315">
    <property type="component" value="Segment"/>
</dbReference>
<dbReference type="PROSITE" id="PS50507">
    <property type="entry name" value="RDRP_SSRNA_POS"/>
    <property type="match status" value="1"/>
</dbReference>
<dbReference type="GO" id="GO:0006351">
    <property type="term" value="P:DNA-templated transcription"/>
    <property type="evidence" value="ECO:0007669"/>
    <property type="project" value="InterPro"/>
</dbReference>
<dbReference type="InterPro" id="IPR043502">
    <property type="entry name" value="DNA/RNA_pol_sf"/>
</dbReference>
<dbReference type="KEGG" id="vg:37617179"/>
<dbReference type="GeneID" id="37617179"/>